<dbReference type="GO" id="GO:1990189">
    <property type="term" value="F:protein N-terminal-serine acetyltransferase activity"/>
    <property type="evidence" value="ECO:0007669"/>
    <property type="project" value="UniProtKB-EC"/>
</dbReference>
<dbReference type="AlphaFoldDB" id="A0A1B9G083"/>
<evidence type="ECO:0000256" key="1">
    <source>
        <dbReference type="ARBA" id="ARBA00004123"/>
    </source>
</evidence>
<dbReference type="EC" id="2.3.1.257" evidence="4"/>
<keyword evidence="6" id="KW-0963">Cytoplasm</keyword>
<sequence length="240" mass="26697">MATPKIRSANAASTSTLAPDLPISDKLGNGSSYEISLVKSQNLSSRAQDAIFKLFDENMYDLQKTSTFPYTESSKREELFDPDARYVLLLSSTSSTSNGIGVNNKGKGKGKEAQVEFRYEDLLGFCGFRFDTEETLSSRDAEVVYCYEVQLSRRCRGLGLGKRLLGILEGIGRRRGLDKVMLTCLKSNASALAFYTKQGYTADEIDPTRINEEEPVEDDDDDEGEEEVDYRILSKSLKAI</sequence>
<comment type="subcellular location">
    <subcellularLocation>
        <location evidence="2">Cytoplasm</location>
    </subcellularLocation>
    <subcellularLocation>
        <location evidence="1">Nucleus</location>
    </subcellularLocation>
</comment>
<accession>A0A1B9G083</accession>
<keyword evidence="8" id="KW-0539">Nucleus</keyword>
<reference evidence="14" key="3">
    <citation type="submission" date="2014-01" db="EMBL/GenBank/DDBJ databases">
        <title>Evolution of pathogenesis and genome organization in the Tremellales.</title>
        <authorList>
            <person name="Cuomo C."/>
            <person name="Litvintseva A."/>
            <person name="Heitman J."/>
            <person name="Chen Y."/>
            <person name="Sun S."/>
            <person name="Springer D."/>
            <person name="Dromer F."/>
            <person name="Young S."/>
            <person name="Zeng Q."/>
            <person name="Chapman S."/>
            <person name="Gujja S."/>
            <person name="Saif S."/>
            <person name="Birren B."/>
        </authorList>
    </citation>
    <scope>NUCLEOTIDE SEQUENCE</scope>
    <source>
        <strain evidence="14">CBS 10118</strain>
    </source>
</reference>
<evidence type="ECO:0000256" key="5">
    <source>
        <dbReference type="ARBA" id="ARBA00015043"/>
    </source>
</evidence>
<dbReference type="Gene3D" id="3.40.630.30">
    <property type="match status" value="1"/>
</dbReference>
<dbReference type="EMBL" id="KI894022">
    <property type="protein sequence ID" value="OCF24429.1"/>
    <property type="molecule type" value="Genomic_DNA"/>
</dbReference>
<dbReference type="KEGG" id="kbi:30210288"/>
<keyword evidence="16" id="KW-1185">Reference proteome</keyword>
<proteinExistence type="inferred from homology"/>
<dbReference type="STRING" id="1296100.A0A1B9G083"/>
<evidence type="ECO:0000256" key="8">
    <source>
        <dbReference type="ARBA" id="ARBA00023242"/>
    </source>
</evidence>
<dbReference type="InterPro" id="IPR039949">
    <property type="entry name" value="NAA40"/>
</dbReference>
<dbReference type="InterPro" id="IPR016181">
    <property type="entry name" value="Acyl_CoA_acyltransferase"/>
</dbReference>
<keyword evidence="7" id="KW-0808">Transferase</keyword>
<dbReference type="OrthoDB" id="424551at2759"/>
<dbReference type="SUPFAM" id="SSF55729">
    <property type="entry name" value="Acyl-CoA N-acyltransferases (Nat)"/>
    <property type="match status" value="1"/>
</dbReference>
<evidence type="ECO:0000256" key="10">
    <source>
        <dbReference type="ARBA" id="ARBA00047821"/>
    </source>
</evidence>
<feature type="domain" description="N-acetyltransferase" evidence="13">
    <location>
        <begin position="57"/>
        <end position="223"/>
    </location>
</feature>
<dbReference type="GO" id="GO:0010485">
    <property type="term" value="F:histone H4 acetyltransferase activity"/>
    <property type="evidence" value="ECO:0007669"/>
    <property type="project" value="InterPro"/>
</dbReference>
<protein>
    <recommendedName>
        <fullName evidence="5">N-alpha-acetyltransferase 40</fullName>
        <ecNumber evidence="4">2.3.1.257</ecNumber>
    </recommendedName>
</protein>
<dbReference type="Pfam" id="PF00583">
    <property type="entry name" value="Acetyltransf_1"/>
    <property type="match status" value="1"/>
</dbReference>
<comment type="catalytic activity">
    <reaction evidence="10">
        <text>N-terminal L-seryl-[histone H2A] + acetyl-CoA = N-terminal N(alpha)-acetyl-L-seryl-[histone H2A] + CoA + H(+)</text>
        <dbReference type="Rhea" id="RHEA:50600"/>
        <dbReference type="Rhea" id="RHEA-COMP:12742"/>
        <dbReference type="Rhea" id="RHEA-COMP:12744"/>
        <dbReference type="ChEBI" id="CHEBI:15378"/>
        <dbReference type="ChEBI" id="CHEBI:57287"/>
        <dbReference type="ChEBI" id="CHEBI:57288"/>
        <dbReference type="ChEBI" id="CHEBI:64738"/>
        <dbReference type="ChEBI" id="CHEBI:83690"/>
        <dbReference type="EC" id="2.3.1.257"/>
    </reaction>
</comment>
<evidence type="ECO:0000256" key="12">
    <source>
        <dbReference type="SAM" id="MobiDB-lite"/>
    </source>
</evidence>
<name>A0A1B9G083_9TREE</name>
<dbReference type="GO" id="GO:0043998">
    <property type="term" value="F:histone H2A acetyltransferase activity"/>
    <property type="evidence" value="ECO:0007669"/>
    <property type="project" value="InterPro"/>
</dbReference>
<reference evidence="15" key="2">
    <citation type="submission" date="2013-07" db="EMBL/GenBank/DDBJ databases">
        <authorList>
            <consortium name="The Broad Institute Genome Sequencing Platform"/>
            <person name="Cuomo C."/>
            <person name="Litvintseva A."/>
            <person name="Chen Y."/>
            <person name="Heitman J."/>
            <person name="Sun S."/>
            <person name="Springer D."/>
            <person name="Dromer F."/>
            <person name="Young S.K."/>
            <person name="Zeng Q."/>
            <person name="Gargeya S."/>
            <person name="Fitzgerald M."/>
            <person name="Abouelleil A."/>
            <person name="Alvarado L."/>
            <person name="Berlin A.M."/>
            <person name="Chapman S.B."/>
            <person name="Dewar J."/>
            <person name="Goldberg J."/>
            <person name="Griggs A."/>
            <person name="Gujja S."/>
            <person name="Hansen M."/>
            <person name="Howarth C."/>
            <person name="Imamovic A."/>
            <person name="Larimer J."/>
            <person name="McCowan C."/>
            <person name="Murphy C."/>
            <person name="Pearson M."/>
            <person name="Priest M."/>
            <person name="Roberts A."/>
            <person name="Saif S."/>
            <person name="Shea T."/>
            <person name="Sykes S."/>
            <person name="Wortman J."/>
            <person name="Nusbaum C."/>
            <person name="Birren B."/>
        </authorList>
    </citation>
    <scope>NUCLEOTIDE SEQUENCE</scope>
    <source>
        <strain evidence="15">CBS 10118</strain>
    </source>
</reference>
<dbReference type="GO" id="GO:0005634">
    <property type="term" value="C:nucleus"/>
    <property type="evidence" value="ECO:0007669"/>
    <property type="project" value="UniProtKB-SubCell"/>
</dbReference>
<dbReference type="PROSITE" id="PS51186">
    <property type="entry name" value="GNAT"/>
    <property type="match status" value="1"/>
</dbReference>
<dbReference type="PANTHER" id="PTHR20531:SF1">
    <property type="entry name" value="N-ALPHA-ACETYLTRANSFERASE 40"/>
    <property type="match status" value="1"/>
</dbReference>
<dbReference type="Proteomes" id="UP000092730">
    <property type="component" value="Chromosome 5"/>
</dbReference>
<reference evidence="14" key="1">
    <citation type="submission" date="2013-07" db="EMBL/GenBank/DDBJ databases">
        <title>The Genome Sequence of Cryptococcus bestiolae CBS10118.</title>
        <authorList>
            <consortium name="The Broad Institute Genome Sequencing Platform"/>
            <person name="Cuomo C."/>
            <person name="Litvintseva A."/>
            <person name="Chen Y."/>
            <person name="Heitman J."/>
            <person name="Sun S."/>
            <person name="Springer D."/>
            <person name="Dromer F."/>
            <person name="Young S.K."/>
            <person name="Zeng Q."/>
            <person name="Gargeya S."/>
            <person name="Fitzgerald M."/>
            <person name="Abouelleil A."/>
            <person name="Alvarado L."/>
            <person name="Berlin A.M."/>
            <person name="Chapman S.B."/>
            <person name="Dewar J."/>
            <person name="Goldberg J."/>
            <person name="Griggs A."/>
            <person name="Gujja S."/>
            <person name="Hansen M."/>
            <person name="Howarth C."/>
            <person name="Imamovic A."/>
            <person name="Larimer J."/>
            <person name="McCowan C."/>
            <person name="Murphy C."/>
            <person name="Pearson M."/>
            <person name="Priest M."/>
            <person name="Roberts A."/>
            <person name="Saif S."/>
            <person name="Shea T."/>
            <person name="Sykes S."/>
            <person name="Wortman J."/>
            <person name="Nusbaum C."/>
            <person name="Birren B."/>
        </authorList>
    </citation>
    <scope>NUCLEOTIDE SEQUENCE [LARGE SCALE GENOMIC DNA]</scope>
    <source>
        <strain evidence="14">CBS 10118</strain>
    </source>
</reference>
<dbReference type="InterPro" id="IPR000182">
    <property type="entry name" value="GNAT_dom"/>
</dbReference>
<dbReference type="PANTHER" id="PTHR20531">
    <property type="entry name" value="N-ALPHA-ACETYLTRANSFERASE 40"/>
    <property type="match status" value="1"/>
</dbReference>
<evidence type="ECO:0000256" key="9">
    <source>
        <dbReference type="ARBA" id="ARBA00023315"/>
    </source>
</evidence>
<evidence type="ECO:0000256" key="2">
    <source>
        <dbReference type="ARBA" id="ARBA00004496"/>
    </source>
</evidence>
<dbReference type="GeneID" id="30210288"/>
<evidence type="ECO:0000256" key="3">
    <source>
        <dbReference type="ARBA" id="ARBA00008870"/>
    </source>
</evidence>
<evidence type="ECO:0000313" key="16">
    <source>
        <dbReference type="Proteomes" id="UP000092730"/>
    </source>
</evidence>
<reference evidence="15" key="4">
    <citation type="submission" date="2024-02" db="EMBL/GenBank/DDBJ databases">
        <title>Comparative genomics of Cryptococcus and Kwoniella reveals pathogenesis evolution and contrasting modes of karyotype evolution via chromosome fusion or intercentromeric recombination.</title>
        <authorList>
            <person name="Coelho M.A."/>
            <person name="David-Palma M."/>
            <person name="Shea T."/>
            <person name="Bowers K."/>
            <person name="McGinley-Smith S."/>
            <person name="Mohammad A.W."/>
            <person name="Gnirke A."/>
            <person name="Yurkov A.M."/>
            <person name="Nowrousian M."/>
            <person name="Sun S."/>
            <person name="Cuomo C.A."/>
            <person name="Heitman J."/>
        </authorList>
    </citation>
    <scope>NUCLEOTIDE SEQUENCE</scope>
    <source>
        <strain evidence="15">CBS 10118</strain>
    </source>
</reference>
<feature type="compositionally biased region" description="Acidic residues" evidence="12">
    <location>
        <begin position="213"/>
        <end position="228"/>
    </location>
</feature>
<evidence type="ECO:0000313" key="14">
    <source>
        <dbReference type="EMBL" id="OCF24429.1"/>
    </source>
</evidence>
<evidence type="ECO:0000256" key="4">
    <source>
        <dbReference type="ARBA" id="ARBA00012950"/>
    </source>
</evidence>
<dbReference type="RefSeq" id="XP_019045499.1">
    <property type="nucleotide sequence ID" value="XM_019192502.1"/>
</dbReference>
<keyword evidence="9" id="KW-0012">Acyltransferase</keyword>
<evidence type="ECO:0000259" key="13">
    <source>
        <dbReference type="PROSITE" id="PS51186"/>
    </source>
</evidence>
<dbReference type="GO" id="GO:0005737">
    <property type="term" value="C:cytoplasm"/>
    <property type="evidence" value="ECO:0007669"/>
    <property type="project" value="UniProtKB-SubCell"/>
</dbReference>
<evidence type="ECO:0000256" key="7">
    <source>
        <dbReference type="ARBA" id="ARBA00022679"/>
    </source>
</evidence>
<comment type="catalytic activity">
    <reaction evidence="11">
        <text>N-terminal L-seryl-[histone H4] + acetyl-CoA = N-terminal N(alpha)-acetyl-L-seryl-[histone H4] + CoA + H(+)</text>
        <dbReference type="Rhea" id="RHEA:50596"/>
        <dbReference type="Rhea" id="RHEA-COMP:12740"/>
        <dbReference type="Rhea" id="RHEA-COMP:12743"/>
        <dbReference type="ChEBI" id="CHEBI:15378"/>
        <dbReference type="ChEBI" id="CHEBI:57287"/>
        <dbReference type="ChEBI" id="CHEBI:57288"/>
        <dbReference type="ChEBI" id="CHEBI:64738"/>
        <dbReference type="ChEBI" id="CHEBI:83690"/>
        <dbReference type="EC" id="2.3.1.257"/>
    </reaction>
</comment>
<organism evidence="14">
    <name type="scientific">Kwoniella bestiolae CBS 10118</name>
    <dbReference type="NCBI Taxonomy" id="1296100"/>
    <lineage>
        <taxon>Eukaryota</taxon>
        <taxon>Fungi</taxon>
        <taxon>Dikarya</taxon>
        <taxon>Basidiomycota</taxon>
        <taxon>Agaricomycotina</taxon>
        <taxon>Tremellomycetes</taxon>
        <taxon>Tremellales</taxon>
        <taxon>Cryptococcaceae</taxon>
        <taxon>Kwoniella</taxon>
    </lineage>
</organism>
<dbReference type="VEuPathDB" id="FungiDB:I302_05889"/>
<gene>
    <name evidence="14" type="ORF">I302_05889</name>
    <name evidence="15" type="ORF">I302_106846</name>
</gene>
<dbReference type="EMBL" id="CP144545">
    <property type="protein sequence ID" value="WVW84811.1"/>
    <property type="molecule type" value="Genomic_DNA"/>
</dbReference>
<evidence type="ECO:0000256" key="6">
    <source>
        <dbReference type="ARBA" id="ARBA00022490"/>
    </source>
</evidence>
<evidence type="ECO:0000256" key="11">
    <source>
        <dbReference type="ARBA" id="ARBA00049524"/>
    </source>
</evidence>
<comment type="similarity">
    <text evidence="3">Belongs to the acetyltransferase family. NAA40 subfamily.</text>
</comment>
<evidence type="ECO:0000313" key="15">
    <source>
        <dbReference type="EMBL" id="WVW84811.1"/>
    </source>
</evidence>
<feature type="region of interest" description="Disordered" evidence="12">
    <location>
        <begin position="205"/>
        <end position="228"/>
    </location>
</feature>